<gene>
    <name evidence="12" type="ORF">I316_00115</name>
</gene>
<dbReference type="SUPFAM" id="SSF57850">
    <property type="entry name" value="RING/U-box"/>
    <property type="match status" value="1"/>
</dbReference>
<comment type="subcellular location">
    <subcellularLocation>
        <location evidence="1">Membrane</location>
        <topology evidence="1">Single-pass membrane protein</topology>
    </subcellularLocation>
</comment>
<protein>
    <recommendedName>
        <fullName evidence="11">RING-type domain-containing protein</fullName>
    </recommendedName>
</protein>
<feature type="compositionally biased region" description="Polar residues" evidence="9">
    <location>
        <begin position="225"/>
        <end position="237"/>
    </location>
</feature>
<reference evidence="13" key="2">
    <citation type="submission" date="2013-12" db="EMBL/GenBank/DDBJ databases">
        <title>Evolution of pathogenesis and genome organization in the Tremellales.</title>
        <authorList>
            <person name="Cuomo C."/>
            <person name="Litvintseva A."/>
            <person name="Heitman J."/>
            <person name="Chen Y."/>
            <person name="Sun S."/>
            <person name="Springer D."/>
            <person name="Dromer F."/>
            <person name="Young S."/>
            <person name="Zeng Q."/>
            <person name="Chapman S."/>
            <person name="Gujja S."/>
            <person name="Saif S."/>
            <person name="Birren B."/>
        </authorList>
    </citation>
    <scope>NUCLEOTIDE SEQUENCE [LARGE SCALE GENOMIC DNA]</scope>
    <source>
        <strain evidence="13">BCC8398</strain>
    </source>
</reference>
<evidence type="ECO:0000256" key="3">
    <source>
        <dbReference type="ARBA" id="ARBA00022723"/>
    </source>
</evidence>
<evidence type="ECO:0000256" key="10">
    <source>
        <dbReference type="SAM" id="Phobius"/>
    </source>
</evidence>
<dbReference type="EMBL" id="KI669492">
    <property type="protein sequence ID" value="OCF37891.1"/>
    <property type="molecule type" value="Genomic_DNA"/>
</dbReference>
<feature type="compositionally biased region" description="Polar residues" evidence="9">
    <location>
        <begin position="339"/>
        <end position="352"/>
    </location>
</feature>
<dbReference type="PROSITE" id="PS50089">
    <property type="entry name" value="ZF_RING_2"/>
    <property type="match status" value="1"/>
</dbReference>
<dbReference type="GO" id="GO:0008270">
    <property type="term" value="F:zinc ion binding"/>
    <property type="evidence" value="ECO:0007669"/>
    <property type="project" value="UniProtKB-KW"/>
</dbReference>
<feature type="compositionally biased region" description="Basic and acidic residues" evidence="9">
    <location>
        <begin position="572"/>
        <end position="587"/>
    </location>
</feature>
<evidence type="ECO:0000259" key="11">
    <source>
        <dbReference type="PROSITE" id="PS50089"/>
    </source>
</evidence>
<evidence type="ECO:0000256" key="5">
    <source>
        <dbReference type="ARBA" id="ARBA00022833"/>
    </source>
</evidence>
<name>A0A1B9H3N9_9TREE</name>
<evidence type="ECO:0000313" key="12">
    <source>
        <dbReference type="EMBL" id="OCF37891.1"/>
    </source>
</evidence>
<proteinExistence type="predicted"/>
<reference evidence="12 13" key="1">
    <citation type="submission" date="2013-07" db="EMBL/GenBank/DDBJ databases">
        <title>The Genome Sequence of Cryptococcus heveanensis BCC8398.</title>
        <authorList>
            <consortium name="The Broad Institute Genome Sequencing Platform"/>
            <person name="Cuomo C."/>
            <person name="Litvintseva A."/>
            <person name="Chen Y."/>
            <person name="Heitman J."/>
            <person name="Sun S."/>
            <person name="Springer D."/>
            <person name="Dromer F."/>
            <person name="Young S.K."/>
            <person name="Zeng Q."/>
            <person name="Gargeya S."/>
            <person name="Fitzgerald M."/>
            <person name="Abouelleil A."/>
            <person name="Alvarado L."/>
            <person name="Berlin A.M."/>
            <person name="Chapman S.B."/>
            <person name="Dewar J."/>
            <person name="Goldberg J."/>
            <person name="Griggs A."/>
            <person name="Gujja S."/>
            <person name="Hansen M."/>
            <person name="Howarth C."/>
            <person name="Imamovic A."/>
            <person name="Larimer J."/>
            <person name="McCowan C."/>
            <person name="Murphy C."/>
            <person name="Pearson M."/>
            <person name="Priest M."/>
            <person name="Roberts A."/>
            <person name="Saif S."/>
            <person name="Shea T."/>
            <person name="Sykes S."/>
            <person name="Wortman J."/>
            <person name="Nusbaum C."/>
            <person name="Birren B."/>
        </authorList>
    </citation>
    <scope>NUCLEOTIDE SEQUENCE [LARGE SCALE GENOMIC DNA]</scope>
    <source>
        <strain evidence="12 13">BCC8398</strain>
    </source>
</reference>
<feature type="region of interest" description="Disordered" evidence="9">
    <location>
        <begin position="323"/>
        <end position="389"/>
    </location>
</feature>
<keyword evidence="2 10" id="KW-0812">Transmembrane</keyword>
<dbReference type="SMART" id="SM00184">
    <property type="entry name" value="RING"/>
    <property type="match status" value="1"/>
</dbReference>
<dbReference type="OrthoDB" id="8062037at2759"/>
<keyword evidence="13" id="KW-1185">Reference proteome</keyword>
<keyword evidence="3" id="KW-0479">Metal-binding</keyword>
<keyword evidence="7 10" id="KW-0472">Membrane</keyword>
<organism evidence="12 13">
    <name type="scientific">Kwoniella heveanensis BCC8398</name>
    <dbReference type="NCBI Taxonomy" id="1296120"/>
    <lineage>
        <taxon>Eukaryota</taxon>
        <taxon>Fungi</taxon>
        <taxon>Dikarya</taxon>
        <taxon>Basidiomycota</taxon>
        <taxon>Agaricomycotina</taxon>
        <taxon>Tremellomycetes</taxon>
        <taxon>Tremellales</taxon>
        <taxon>Cryptococcaceae</taxon>
        <taxon>Kwoniella</taxon>
    </lineage>
</organism>
<dbReference type="PANTHER" id="PTHR47168">
    <property type="entry name" value="RING ZINC FINGER DOMAIN SUPERFAMILY PROTEIN-RELATED"/>
    <property type="match status" value="1"/>
</dbReference>
<dbReference type="Gene3D" id="3.30.40.10">
    <property type="entry name" value="Zinc/RING finger domain, C3HC4 (zinc finger)"/>
    <property type="match status" value="1"/>
</dbReference>
<evidence type="ECO:0000256" key="4">
    <source>
        <dbReference type="ARBA" id="ARBA00022771"/>
    </source>
</evidence>
<evidence type="ECO:0000256" key="9">
    <source>
        <dbReference type="SAM" id="MobiDB-lite"/>
    </source>
</evidence>
<dbReference type="PANTHER" id="PTHR47168:SF1">
    <property type="entry name" value="OS02G0798600 PROTEIN"/>
    <property type="match status" value="1"/>
</dbReference>
<dbReference type="InterPro" id="IPR051653">
    <property type="entry name" value="E3_ligase_sorting_rcpt"/>
</dbReference>
<evidence type="ECO:0000256" key="8">
    <source>
        <dbReference type="PROSITE-ProRule" id="PRU00175"/>
    </source>
</evidence>
<dbReference type="Proteomes" id="UP000092666">
    <property type="component" value="Unassembled WGS sequence"/>
</dbReference>
<dbReference type="CDD" id="cd16454">
    <property type="entry name" value="RING-H2_PA-TM-RING"/>
    <property type="match status" value="1"/>
</dbReference>
<evidence type="ECO:0000256" key="1">
    <source>
        <dbReference type="ARBA" id="ARBA00004167"/>
    </source>
</evidence>
<dbReference type="STRING" id="1296120.A0A1B9H3N9"/>
<feature type="compositionally biased region" description="Polar residues" evidence="9">
    <location>
        <begin position="508"/>
        <end position="517"/>
    </location>
</feature>
<evidence type="ECO:0000256" key="2">
    <source>
        <dbReference type="ARBA" id="ARBA00022692"/>
    </source>
</evidence>
<dbReference type="InterPro" id="IPR013083">
    <property type="entry name" value="Znf_RING/FYVE/PHD"/>
</dbReference>
<evidence type="ECO:0000256" key="6">
    <source>
        <dbReference type="ARBA" id="ARBA00022989"/>
    </source>
</evidence>
<feature type="region of interest" description="Disordered" evidence="9">
    <location>
        <begin position="484"/>
        <end position="523"/>
    </location>
</feature>
<keyword evidence="4 8" id="KW-0863">Zinc-finger</keyword>
<evidence type="ECO:0000256" key="7">
    <source>
        <dbReference type="ARBA" id="ARBA00023136"/>
    </source>
</evidence>
<dbReference type="GO" id="GO:0016020">
    <property type="term" value="C:membrane"/>
    <property type="evidence" value="ECO:0007669"/>
    <property type="project" value="UniProtKB-SubCell"/>
</dbReference>
<feature type="compositionally biased region" description="Basic and acidic residues" evidence="9">
    <location>
        <begin position="358"/>
        <end position="371"/>
    </location>
</feature>
<keyword evidence="6 10" id="KW-1133">Transmembrane helix</keyword>
<keyword evidence="5" id="KW-0862">Zinc</keyword>
<dbReference type="InterPro" id="IPR001841">
    <property type="entry name" value="Znf_RING"/>
</dbReference>
<feature type="domain" description="RING-type" evidence="11">
    <location>
        <begin position="431"/>
        <end position="475"/>
    </location>
</feature>
<feature type="compositionally biased region" description="Low complexity" evidence="9">
    <location>
        <begin position="484"/>
        <end position="507"/>
    </location>
</feature>
<accession>A0A1B9H3N9</accession>
<dbReference type="Pfam" id="PF13639">
    <property type="entry name" value="zf-RING_2"/>
    <property type="match status" value="1"/>
</dbReference>
<feature type="region of interest" description="Disordered" evidence="9">
    <location>
        <begin position="539"/>
        <end position="594"/>
    </location>
</feature>
<feature type="region of interest" description="Disordered" evidence="9">
    <location>
        <begin position="225"/>
        <end position="248"/>
    </location>
</feature>
<sequence length="594" mass="63212">MFAHSRQRLTLRSLLVIPTISTFILNSLPVSAYIPAVAVNDTSGLNFTDSSTIAISWTDPKGTYSGLVSFQLQADVRTGGTTSGALVHFSESNMGANLTTTTPWIAYISCDVNETTWSDEWDIFTLARDRGAVSALLYTSKAQSCLLNQEYITDFEKPLDVFATKTVQVARLIDNQFVHTNDSFNDYNGTLLNISGTDVNNSLAGDAPTFKTFLMGTLTARNSTGQATATTIPNAEPSSSGSGSGGNKKTSAPMIVLYTITGVVSSMFLAMLIMGARRAMLHPERYGRREGDDEQGPQSTAGGLAQAILDTFPVIKYNRNNERFAGAGTGTDRDGTSPKRLSSENNLETIGLNSVRHSHTDVEAGHGDGGRRRSGTAETYAESSKSVLGGGVGISGDASGGLASRASGSGYDGTGSVDAGGDDTMVDGQHCPICLVDFEAGDDLRVLPCEREHVYHQSCIDPWLLQVSSSCPLCRKDFNAPQSSSIASTSAQTPPNDTSSTSSPHSSQYASEAIQSPTQPPTQHGFARYLAFMRRQRRHTNTNRGSTAEGEGESNGGSGRRSRTRYRGNGGAEREHGVGPGRRREADQTGPGGY</sequence>
<evidence type="ECO:0000313" key="13">
    <source>
        <dbReference type="Proteomes" id="UP000092666"/>
    </source>
</evidence>
<dbReference type="AlphaFoldDB" id="A0A1B9H3N9"/>
<feature type="transmembrane region" description="Helical" evidence="10">
    <location>
        <begin position="255"/>
        <end position="276"/>
    </location>
</feature>